<accession>A0A0E9WXN0</accession>
<organism evidence="1">
    <name type="scientific">Anguilla anguilla</name>
    <name type="common">European freshwater eel</name>
    <name type="synonym">Muraena anguilla</name>
    <dbReference type="NCBI Taxonomy" id="7936"/>
    <lineage>
        <taxon>Eukaryota</taxon>
        <taxon>Metazoa</taxon>
        <taxon>Chordata</taxon>
        <taxon>Craniata</taxon>
        <taxon>Vertebrata</taxon>
        <taxon>Euteleostomi</taxon>
        <taxon>Actinopterygii</taxon>
        <taxon>Neopterygii</taxon>
        <taxon>Teleostei</taxon>
        <taxon>Anguilliformes</taxon>
        <taxon>Anguillidae</taxon>
        <taxon>Anguilla</taxon>
    </lineage>
</organism>
<proteinExistence type="predicted"/>
<dbReference type="EMBL" id="GBXM01014242">
    <property type="protein sequence ID" value="JAH94335.1"/>
    <property type="molecule type" value="Transcribed_RNA"/>
</dbReference>
<reference evidence="1" key="1">
    <citation type="submission" date="2014-11" db="EMBL/GenBank/DDBJ databases">
        <authorList>
            <person name="Amaro Gonzalez C."/>
        </authorList>
    </citation>
    <scope>NUCLEOTIDE SEQUENCE</scope>
</reference>
<name>A0A0E9WXN0_ANGAN</name>
<reference evidence="1" key="2">
    <citation type="journal article" date="2015" name="Fish Shellfish Immunol.">
        <title>Early steps in the European eel (Anguilla anguilla)-Vibrio vulnificus interaction in the gills: Role of the RtxA13 toxin.</title>
        <authorList>
            <person name="Callol A."/>
            <person name="Pajuelo D."/>
            <person name="Ebbesson L."/>
            <person name="Teles M."/>
            <person name="MacKenzie S."/>
            <person name="Amaro C."/>
        </authorList>
    </citation>
    <scope>NUCLEOTIDE SEQUENCE</scope>
</reference>
<protein>
    <submittedName>
        <fullName evidence="1">Uncharacterized protein</fullName>
    </submittedName>
</protein>
<evidence type="ECO:0000313" key="1">
    <source>
        <dbReference type="EMBL" id="JAH94335.1"/>
    </source>
</evidence>
<sequence length="83" mass="9540">MSAAMLRKRIRKAFRNTSCPAIWINYLAGSTSQDQFFLPTFFLLPFFNTCLTPLHYNHLADSGKVNYCLGFPLTTWCTVARKD</sequence>
<dbReference type="AlphaFoldDB" id="A0A0E9WXN0"/>